<evidence type="ECO:0000256" key="2">
    <source>
        <dbReference type="ARBA" id="ARBA00004496"/>
    </source>
</evidence>
<feature type="region of interest" description="Disordered" evidence="6">
    <location>
        <begin position="195"/>
        <end position="219"/>
    </location>
</feature>
<dbReference type="InterPro" id="IPR036081">
    <property type="entry name" value="Translin_sf"/>
</dbReference>
<dbReference type="GO" id="GO:0005634">
    <property type="term" value="C:nucleus"/>
    <property type="evidence" value="ECO:0007669"/>
    <property type="project" value="UniProtKB-SubCell"/>
</dbReference>
<dbReference type="Gene3D" id="1.20.58.190">
    <property type="entry name" value="Translin, domain 1"/>
    <property type="match status" value="1"/>
</dbReference>
<keyword evidence="5" id="KW-0539">Nucleus</keyword>
<evidence type="ECO:0000256" key="6">
    <source>
        <dbReference type="SAM" id="MobiDB-lite"/>
    </source>
</evidence>
<dbReference type="SUPFAM" id="SSF74784">
    <property type="entry name" value="Translin"/>
    <property type="match status" value="1"/>
</dbReference>
<evidence type="ECO:0000256" key="1">
    <source>
        <dbReference type="ARBA" id="ARBA00004123"/>
    </source>
</evidence>
<dbReference type="PANTHER" id="PTHR10741">
    <property type="entry name" value="TRANSLIN AND TRANSLIN ASSOCIATED PROTEIN X"/>
    <property type="match status" value="1"/>
</dbReference>
<organism evidence="7 8">
    <name type="scientific">Anthostomella pinea</name>
    <dbReference type="NCBI Taxonomy" id="933095"/>
    <lineage>
        <taxon>Eukaryota</taxon>
        <taxon>Fungi</taxon>
        <taxon>Dikarya</taxon>
        <taxon>Ascomycota</taxon>
        <taxon>Pezizomycotina</taxon>
        <taxon>Sordariomycetes</taxon>
        <taxon>Xylariomycetidae</taxon>
        <taxon>Xylariales</taxon>
        <taxon>Xylariaceae</taxon>
        <taxon>Anthostomella</taxon>
    </lineage>
</organism>
<dbReference type="Gene3D" id="1.20.58.200">
    <property type="entry name" value="Translin, domain 2"/>
    <property type="match status" value="1"/>
</dbReference>
<dbReference type="InterPro" id="IPR002848">
    <property type="entry name" value="Translin_fam"/>
</dbReference>
<evidence type="ECO:0000313" key="7">
    <source>
        <dbReference type="EMBL" id="CAJ2500168.1"/>
    </source>
</evidence>
<evidence type="ECO:0000313" key="8">
    <source>
        <dbReference type="Proteomes" id="UP001295740"/>
    </source>
</evidence>
<comment type="similarity">
    <text evidence="3">Belongs to the translin family.</text>
</comment>
<dbReference type="Pfam" id="PF01997">
    <property type="entry name" value="Translin"/>
    <property type="match status" value="1"/>
</dbReference>
<comment type="subcellular location">
    <subcellularLocation>
        <location evidence="2">Cytoplasm</location>
    </subcellularLocation>
    <subcellularLocation>
        <location evidence="1">Nucleus</location>
    </subcellularLocation>
</comment>
<dbReference type="InterPro" id="IPR016069">
    <property type="entry name" value="Translin_C"/>
</dbReference>
<protein>
    <submittedName>
        <fullName evidence="7">Uu.00g030210.m01.CDS01</fullName>
    </submittedName>
</protein>
<accession>A0AAI8V3D9</accession>
<comment type="caution">
    <text evidence="7">The sequence shown here is derived from an EMBL/GenBank/DDBJ whole genome shotgun (WGS) entry which is preliminary data.</text>
</comment>
<dbReference type="CDD" id="cd14820">
    <property type="entry name" value="TRAX"/>
    <property type="match status" value="1"/>
</dbReference>
<evidence type="ECO:0000256" key="5">
    <source>
        <dbReference type="ARBA" id="ARBA00023242"/>
    </source>
</evidence>
<dbReference type="EMBL" id="CAUWAG010000003">
    <property type="protein sequence ID" value="CAJ2500168.1"/>
    <property type="molecule type" value="Genomic_DNA"/>
</dbReference>
<keyword evidence="8" id="KW-1185">Reference proteome</keyword>
<dbReference type="AlphaFoldDB" id="A0AAI8V3D9"/>
<sequence length="294" mass="32654">MSEVIVPQKGEGFVAGVKRDRQGKEKPMSMSRGNAPQQGGAYTTMFEGFRDELDEHHDRRMRIGKVSRDVTALSKKIIFSLQRVRKLSQPIPTHIQKDIDQRLQEIATQLKEIEPDVQGMNRYRYPLICLEEFVEGVSFAHYLRHQTLMTPAQAQDALLPVNIHLTAPDYVFGIFDLTGEMMRFATAVTALSGSMPTGQKNLEDDADKSGADDDQGGQRSILTDMQDVSSMLHICPTVGKPGTYAKKLSIMIEQVRKVELVGYGVTVRGNERPKGWIPDLSEAAGGDGEDTAMT</sequence>
<name>A0AAI8V3D9_9PEZI</name>
<gene>
    <name evidence="7" type="ORF">KHLLAP_LOCUS636</name>
</gene>
<reference evidence="7" key="1">
    <citation type="submission" date="2023-10" db="EMBL/GenBank/DDBJ databases">
        <authorList>
            <person name="Hackl T."/>
        </authorList>
    </citation>
    <scope>NUCLEOTIDE SEQUENCE</scope>
</reference>
<feature type="region of interest" description="Disordered" evidence="6">
    <location>
        <begin position="19"/>
        <end position="40"/>
    </location>
</feature>
<proteinExistence type="inferred from homology"/>
<dbReference type="InterPro" id="IPR016068">
    <property type="entry name" value="Translin_N"/>
</dbReference>
<feature type="compositionally biased region" description="Polar residues" evidence="6">
    <location>
        <begin position="31"/>
        <end position="40"/>
    </location>
</feature>
<dbReference type="GO" id="GO:0043565">
    <property type="term" value="F:sequence-specific DNA binding"/>
    <property type="evidence" value="ECO:0007669"/>
    <property type="project" value="InterPro"/>
</dbReference>
<dbReference type="GO" id="GO:0005737">
    <property type="term" value="C:cytoplasm"/>
    <property type="evidence" value="ECO:0007669"/>
    <property type="project" value="UniProtKB-SubCell"/>
</dbReference>
<keyword evidence="4" id="KW-0963">Cytoplasm</keyword>
<dbReference type="Proteomes" id="UP001295740">
    <property type="component" value="Unassembled WGS sequence"/>
</dbReference>
<feature type="compositionally biased region" description="Basic and acidic residues" evidence="6">
    <location>
        <begin position="201"/>
        <end position="211"/>
    </location>
</feature>
<evidence type="ECO:0000256" key="4">
    <source>
        <dbReference type="ARBA" id="ARBA00022490"/>
    </source>
</evidence>
<evidence type="ECO:0000256" key="3">
    <source>
        <dbReference type="ARBA" id="ARBA00005902"/>
    </source>
</evidence>